<organism evidence="1 2">
    <name type="scientific">Pantoea stewartii subsp. stewartii DC283</name>
    <dbReference type="NCBI Taxonomy" id="660596"/>
    <lineage>
        <taxon>Bacteria</taxon>
        <taxon>Pseudomonadati</taxon>
        <taxon>Pseudomonadota</taxon>
        <taxon>Gammaproteobacteria</taxon>
        <taxon>Enterobacterales</taxon>
        <taxon>Erwiniaceae</taxon>
        <taxon>Pantoea</taxon>
    </lineage>
</organism>
<gene>
    <name evidence="1" type="ORF">DSJ_19935</name>
</gene>
<sequence length="82" mass="8934">MSDAENAGTYVNDAPGQGWLARVVVKLMRGADGRVSYQVLGDTVIDDVNDEINVFGARLTEECLLACLNKFGNNGARYYDCN</sequence>
<evidence type="ECO:0000313" key="1">
    <source>
        <dbReference type="EMBL" id="ARF51362.1"/>
    </source>
</evidence>
<protein>
    <submittedName>
        <fullName evidence="1">Uncharacterized protein</fullName>
    </submittedName>
</protein>
<dbReference type="RefSeq" id="WP_044241439.1">
    <property type="nucleotide sequence ID" value="NZ_AHIE01000002.1"/>
</dbReference>
<reference evidence="1 2" key="1">
    <citation type="submission" date="2016-10" db="EMBL/GenBank/DDBJ databases">
        <title>Complete Genome Assembly of Pantoea stewartii subsp. stewartii DC283, a Corn Pathogen.</title>
        <authorList>
            <person name="Duong D.A."/>
            <person name="Stevens A.M."/>
            <person name="Jensen R.V."/>
        </authorList>
    </citation>
    <scope>NUCLEOTIDE SEQUENCE [LARGE SCALE GENOMIC DNA]</scope>
    <source>
        <strain evidence="1 2">DC283</strain>
    </source>
</reference>
<proteinExistence type="predicted"/>
<evidence type="ECO:0000313" key="2">
    <source>
        <dbReference type="Proteomes" id="UP000192380"/>
    </source>
</evidence>
<dbReference type="EMBL" id="CP017581">
    <property type="protein sequence ID" value="ARF51362.1"/>
    <property type="molecule type" value="Genomic_DNA"/>
</dbReference>
<dbReference type="Proteomes" id="UP000192380">
    <property type="component" value="Chromosome"/>
</dbReference>
<name>A0ABN4Z6H5_PANSE</name>
<accession>A0ABN4Z6H5</accession>
<keyword evidence="2" id="KW-1185">Reference proteome</keyword>